<dbReference type="PROSITE" id="PS00973">
    <property type="entry name" value="USP_2"/>
    <property type="match status" value="1"/>
</dbReference>
<dbReference type="PROSITE" id="PS00972">
    <property type="entry name" value="USP_1"/>
    <property type="match status" value="1"/>
</dbReference>
<gene>
    <name evidence="4" type="ORF">GPM918_LOCUS26453</name>
    <name evidence="5" type="ORF">SRO942_LOCUS26612</name>
</gene>
<sequence>MRDKVILVKASLTLLKLKVTIIERFEYPCEPKDIELFIGSKRIEEATPNQELFEMGIGDVCELEIKMKEQSQQHLTENGVNNLLAIEPKRLPSCDTSECSYDMTETFIMYFKYSSQQLWISAKTTQTLGELKEAIGKQLQVDPKQILFKEQHLNTKLNETLANLKLVHKSVLLLQKTDSFEENTIESRVIPLLLHKVGSSNTASTIRISIPSSCLTDGSSFSFTAETTVSEMKYDILKKLNLLDKSDTIRWRRQAHVLTDAESSLMLEQLKFKFDETILLEKMKISTEKENTEHEQIEHFHPCAKNNVTDVTDFDDNKTHGRRGMDNFGNSCYINSALQCLSNVPELTKFFIEQLSQNSDMNPFQEYGNVTSSYAEFIHDMWINEKNGRAVTPSRINQTVSQYAQRFSSSSQQDMHEFTNFLLEALHEEFNRGIYRSNRKQSTIIADLFHGCIESIVTCATYKHVETTPNIISFLPLPLEKRERYFYVHFMPEVGRKEPPKCLQVHSSGTISDLMLRFIAHRWPESRSTESILIKYNYIGVCSVDDENEKYEPDQPLSKITNHQIVFYDTNKYLNHSRSKLDVRQTRNNFDVYDCLKEFLSTEIIDGDWYCQKCQKKSEGTKKIDLVSLPPVLIIQLKRFIYNDDNRRCKNTSFIKYPIENFDLKDYVQNSQQSTKYNLIAVSNHLGSIRGGHYTTYAKNFKNHQWYHFDDTRVSHVTGDIEQQIVNQNAYVLVYSQENNRASQ</sequence>
<dbReference type="Proteomes" id="UP000681722">
    <property type="component" value="Unassembled WGS sequence"/>
</dbReference>
<dbReference type="SUPFAM" id="SSF54001">
    <property type="entry name" value="Cysteine proteinases"/>
    <property type="match status" value="1"/>
</dbReference>
<dbReference type="GO" id="GO:0006508">
    <property type="term" value="P:proteolysis"/>
    <property type="evidence" value="ECO:0007669"/>
    <property type="project" value="UniProtKB-KW"/>
</dbReference>
<organism evidence="4 6">
    <name type="scientific">Didymodactylos carnosus</name>
    <dbReference type="NCBI Taxonomy" id="1234261"/>
    <lineage>
        <taxon>Eukaryota</taxon>
        <taxon>Metazoa</taxon>
        <taxon>Spiralia</taxon>
        <taxon>Gnathifera</taxon>
        <taxon>Rotifera</taxon>
        <taxon>Eurotatoria</taxon>
        <taxon>Bdelloidea</taxon>
        <taxon>Philodinida</taxon>
        <taxon>Philodinidae</taxon>
        <taxon>Didymodactylos</taxon>
    </lineage>
</organism>
<proteinExistence type="inferred from homology"/>
<dbReference type="PANTHER" id="PTHR21646:SF46">
    <property type="entry name" value="UBIQUITIN CARBOXYL-TERMINAL HYDROLASE"/>
    <property type="match status" value="1"/>
</dbReference>
<dbReference type="EMBL" id="CAJNOQ010010667">
    <property type="protein sequence ID" value="CAF1257842.1"/>
    <property type="molecule type" value="Genomic_DNA"/>
</dbReference>
<evidence type="ECO:0000256" key="2">
    <source>
        <dbReference type="RuleBase" id="RU366025"/>
    </source>
</evidence>
<dbReference type="InterPro" id="IPR001394">
    <property type="entry name" value="Peptidase_C19_UCH"/>
</dbReference>
<evidence type="ECO:0000313" key="5">
    <source>
        <dbReference type="EMBL" id="CAF4032615.1"/>
    </source>
</evidence>
<dbReference type="PANTHER" id="PTHR21646">
    <property type="entry name" value="UBIQUITIN CARBOXYL-TERMINAL HYDROLASE"/>
    <property type="match status" value="1"/>
</dbReference>
<dbReference type="SUPFAM" id="SSF54236">
    <property type="entry name" value="Ubiquitin-like"/>
    <property type="match status" value="1"/>
</dbReference>
<evidence type="ECO:0000313" key="4">
    <source>
        <dbReference type="EMBL" id="CAF1257842.1"/>
    </source>
</evidence>
<dbReference type="Gene3D" id="3.90.70.10">
    <property type="entry name" value="Cysteine proteinases"/>
    <property type="match status" value="1"/>
</dbReference>
<name>A0A815AHL3_9BILA</name>
<accession>A0A815AHL3</accession>
<keyword evidence="6" id="KW-1185">Reference proteome</keyword>
<dbReference type="EMBL" id="CAJOBC010017403">
    <property type="protein sequence ID" value="CAF4032615.1"/>
    <property type="molecule type" value="Genomic_DNA"/>
</dbReference>
<dbReference type="EC" id="3.4.19.12" evidence="2"/>
<dbReference type="InterPro" id="IPR050185">
    <property type="entry name" value="Ub_carboxyl-term_hydrolase"/>
</dbReference>
<keyword evidence="2" id="KW-0378">Hydrolase</keyword>
<reference evidence="4" key="1">
    <citation type="submission" date="2021-02" db="EMBL/GenBank/DDBJ databases">
        <authorList>
            <person name="Nowell W R."/>
        </authorList>
    </citation>
    <scope>NUCLEOTIDE SEQUENCE</scope>
</reference>
<comment type="caution">
    <text evidence="4">The sequence shown here is derived from an EMBL/GenBank/DDBJ whole genome shotgun (WGS) entry which is preliminary data.</text>
</comment>
<evidence type="ECO:0000256" key="1">
    <source>
        <dbReference type="ARBA" id="ARBA00000707"/>
    </source>
</evidence>
<comment type="catalytic activity">
    <reaction evidence="1 2">
        <text>Thiol-dependent hydrolysis of ester, thioester, amide, peptide and isopeptide bonds formed by the C-terminal Gly of ubiquitin (a 76-residue protein attached to proteins as an intracellular targeting signal).</text>
        <dbReference type="EC" id="3.4.19.12"/>
    </reaction>
</comment>
<dbReference type="InterPro" id="IPR029071">
    <property type="entry name" value="Ubiquitin-like_domsf"/>
</dbReference>
<keyword evidence="2" id="KW-0833">Ubl conjugation pathway</keyword>
<dbReference type="Pfam" id="PF00443">
    <property type="entry name" value="UCH"/>
    <property type="match status" value="1"/>
</dbReference>
<comment type="similarity">
    <text evidence="2">Belongs to the peptidase C19 family.</text>
</comment>
<dbReference type="GO" id="GO:0004843">
    <property type="term" value="F:cysteine-type deubiquitinase activity"/>
    <property type="evidence" value="ECO:0007669"/>
    <property type="project" value="UniProtKB-UniRule"/>
</dbReference>
<dbReference type="Proteomes" id="UP000663829">
    <property type="component" value="Unassembled WGS sequence"/>
</dbReference>
<dbReference type="AlphaFoldDB" id="A0A815AHL3"/>
<dbReference type="CDD" id="cd02674">
    <property type="entry name" value="Peptidase_C19R"/>
    <property type="match status" value="1"/>
</dbReference>
<dbReference type="InterPro" id="IPR028889">
    <property type="entry name" value="USP"/>
</dbReference>
<dbReference type="PROSITE" id="PS50235">
    <property type="entry name" value="USP_3"/>
    <property type="match status" value="1"/>
</dbReference>
<keyword evidence="2" id="KW-0788">Thiol protease</keyword>
<evidence type="ECO:0000259" key="3">
    <source>
        <dbReference type="PROSITE" id="PS50235"/>
    </source>
</evidence>
<dbReference type="InterPro" id="IPR018200">
    <property type="entry name" value="USP_CS"/>
</dbReference>
<dbReference type="GO" id="GO:0016579">
    <property type="term" value="P:protein deubiquitination"/>
    <property type="evidence" value="ECO:0007669"/>
    <property type="project" value="InterPro"/>
</dbReference>
<dbReference type="OrthoDB" id="265776at2759"/>
<keyword evidence="2" id="KW-0645">Protease</keyword>
<dbReference type="InterPro" id="IPR038765">
    <property type="entry name" value="Papain-like_cys_pep_sf"/>
</dbReference>
<protein>
    <recommendedName>
        <fullName evidence="2">Ubiquitin carboxyl-terminal hydrolase</fullName>
        <ecNumber evidence="2">3.4.19.12</ecNumber>
    </recommendedName>
</protein>
<feature type="domain" description="USP" evidence="3">
    <location>
        <begin position="323"/>
        <end position="738"/>
    </location>
</feature>
<evidence type="ECO:0000313" key="6">
    <source>
        <dbReference type="Proteomes" id="UP000663829"/>
    </source>
</evidence>